<dbReference type="KEGG" id="pcy:PCYB_052940"/>
<evidence type="ECO:0000259" key="1">
    <source>
        <dbReference type="Pfam" id="PF09687"/>
    </source>
</evidence>
<dbReference type="GeneID" id="14691665"/>
<keyword evidence="3" id="KW-1185">Reference proteome</keyword>
<protein>
    <submittedName>
        <fullName evidence="2">RAD protein</fullName>
    </submittedName>
</protein>
<feature type="domain" description="Plasmodium RESA N-terminal" evidence="1">
    <location>
        <begin position="1"/>
        <end position="68"/>
    </location>
</feature>
<dbReference type="EMBL" id="DF157097">
    <property type="protein sequence ID" value="GAB65276.1"/>
    <property type="molecule type" value="Genomic_DNA"/>
</dbReference>
<name>K6UCQ8_PLACD</name>
<proteinExistence type="predicted"/>
<dbReference type="RefSeq" id="XP_004221223.1">
    <property type="nucleotide sequence ID" value="XM_004221175.1"/>
</dbReference>
<dbReference type="VEuPathDB" id="PlasmoDB:PCYB_052940"/>
<organism evidence="2 3">
    <name type="scientific">Plasmodium cynomolgi (strain B)</name>
    <dbReference type="NCBI Taxonomy" id="1120755"/>
    <lineage>
        <taxon>Eukaryota</taxon>
        <taxon>Sar</taxon>
        <taxon>Alveolata</taxon>
        <taxon>Apicomplexa</taxon>
        <taxon>Aconoidasida</taxon>
        <taxon>Haemosporida</taxon>
        <taxon>Plasmodiidae</taxon>
        <taxon>Plasmodium</taxon>
        <taxon>Plasmodium (Plasmodium)</taxon>
    </lineage>
</organism>
<evidence type="ECO:0000313" key="3">
    <source>
        <dbReference type="Proteomes" id="UP000006319"/>
    </source>
</evidence>
<dbReference type="InterPro" id="IPR019111">
    <property type="entry name" value="PRESA_N"/>
</dbReference>
<dbReference type="Pfam" id="PF09687">
    <property type="entry name" value="PRESAN"/>
    <property type="match status" value="1"/>
</dbReference>
<accession>K6UCQ8</accession>
<sequence length="92" mass="10621">MPQEEKSKLWQNCQEEINKEFREIKNYYDKHCASKLNCSFDTMLSFSNCLNKYVTLSADAIVANEKKWNEIFSQAAEGYKGGAKIPQSSSKR</sequence>
<feature type="non-terminal residue" evidence="2">
    <location>
        <position position="92"/>
    </location>
</feature>
<dbReference type="InterPro" id="IPR044885">
    <property type="entry name" value="PRESA_N_sf"/>
</dbReference>
<dbReference type="Gene3D" id="6.10.280.180">
    <property type="entry name" value="Plasmodium RESA, N-terminal helical domain"/>
    <property type="match status" value="1"/>
</dbReference>
<reference evidence="2 3" key="1">
    <citation type="journal article" date="2012" name="Nat. Genet.">
        <title>Plasmodium cynomolgi genome sequences provide insight into Plasmodium vivax and the monkey malaria clade.</title>
        <authorList>
            <person name="Tachibana S."/>
            <person name="Sullivan S.A."/>
            <person name="Kawai S."/>
            <person name="Nakamura S."/>
            <person name="Kim H.R."/>
            <person name="Goto N."/>
            <person name="Arisue N."/>
            <person name="Palacpac N.M.Q."/>
            <person name="Honma H."/>
            <person name="Yagi M."/>
            <person name="Tougan T."/>
            <person name="Katakai Y."/>
            <person name="Kaneko O."/>
            <person name="Mita T."/>
            <person name="Kita K."/>
            <person name="Yasutomi Y."/>
            <person name="Sutton P.L."/>
            <person name="Shakhbatyan R."/>
            <person name="Horii T."/>
            <person name="Yasunaga T."/>
            <person name="Barnwell J.W."/>
            <person name="Escalante A.A."/>
            <person name="Carlton J.M."/>
            <person name="Tanabe K."/>
        </authorList>
    </citation>
    <scope>NUCLEOTIDE SEQUENCE [LARGE SCALE GENOMIC DNA]</scope>
    <source>
        <strain evidence="2 3">B</strain>
    </source>
</reference>
<dbReference type="OMA" id="TFAMRTS"/>
<dbReference type="OrthoDB" id="386229at2759"/>
<dbReference type="Proteomes" id="UP000006319">
    <property type="component" value="Chromosome 5"/>
</dbReference>
<evidence type="ECO:0000313" key="2">
    <source>
        <dbReference type="EMBL" id="GAB65276.1"/>
    </source>
</evidence>
<gene>
    <name evidence="2" type="ORF">PCYB_052940</name>
</gene>
<dbReference type="AlphaFoldDB" id="K6UCQ8"/>